<dbReference type="RefSeq" id="WP_047251634.1">
    <property type="nucleotide sequence ID" value="NZ_CP011367.1"/>
</dbReference>
<sequence>MGKGSGHNGAPGAGLRIDKWLWAARFYKTRGLASEAVGGGKVHVNGERCKPARRVHTGDRLTIHRGPQVWELDVVHLSDQRRPAREAQALYTETEESQARRAAESERRRSERAVADSAPSRRPDKRERRKIRRFIRQDGSDRSESE</sequence>
<dbReference type="PIRSF" id="PIRSF016821">
    <property type="entry name" value="HSP15"/>
    <property type="match status" value="1"/>
</dbReference>
<dbReference type="SMART" id="SM00363">
    <property type="entry name" value="S4"/>
    <property type="match status" value="1"/>
</dbReference>
<evidence type="ECO:0000256" key="5">
    <source>
        <dbReference type="SAM" id="MobiDB-lite"/>
    </source>
</evidence>
<organism evidence="7 8">
    <name type="scientific">Thioalkalivibrio versutus</name>
    <dbReference type="NCBI Taxonomy" id="106634"/>
    <lineage>
        <taxon>Bacteria</taxon>
        <taxon>Pseudomonadati</taxon>
        <taxon>Pseudomonadota</taxon>
        <taxon>Gammaproteobacteria</taxon>
        <taxon>Chromatiales</taxon>
        <taxon>Ectothiorhodospiraceae</taxon>
        <taxon>Thioalkalivibrio</taxon>
    </lineage>
</organism>
<dbReference type="InterPro" id="IPR036986">
    <property type="entry name" value="S4_RNA-bd_sf"/>
</dbReference>
<evidence type="ECO:0000256" key="1">
    <source>
        <dbReference type="ARBA" id="ARBA00008396"/>
    </source>
</evidence>
<dbReference type="STRING" id="106634.TVD_11375"/>
<dbReference type="GO" id="GO:0034605">
    <property type="term" value="P:cellular response to heat"/>
    <property type="evidence" value="ECO:0007669"/>
    <property type="project" value="InterPro"/>
</dbReference>
<dbReference type="PATRIC" id="fig|106634.4.peg.2321"/>
<gene>
    <name evidence="7" type="ORF">TVD_11375</name>
</gene>
<dbReference type="GO" id="GO:0003727">
    <property type="term" value="F:single-stranded RNA binding"/>
    <property type="evidence" value="ECO:0007669"/>
    <property type="project" value="InterPro"/>
</dbReference>
<dbReference type="InterPro" id="IPR025708">
    <property type="entry name" value="HSP15"/>
</dbReference>
<dbReference type="GO" id="GO:0003677">
    <property type="term" value="F:DNA binding"/>
    <property type="evidence" value="ECO:0007669"/>
    <property type="project" value="UniProtKB-KW"/>
</dbReference>
<dbReference type="OrthoDB" id="9797176at2"/>
<comment type="similarity">
    <text evidence="1 4">Belongs to the HSP15 family.</text>
</comment>
<dbReference type="InterPro" id="IPR002942">
    <property type="entry name" value="S4_RNA-bd"/>
</dbReference>
<dbReference type="Proteomes" id="UP000064201">
    <property type="component" value="Chromosome"/>
</dbReference>
<keyword evidence="2 4" id="KW-0694">RNA-binding</keyword>
<keyword evidence="3 4" id="KW-0238">DNA-binding</keyword>
<evidence type="ECO:0000256" key="3">
    <source>
        <dbReference type="ARBA" id="ARBA00023125"/>
    </source>
</evidence>
<dbReference type="Gene3D" id="3.10.290.10">
    <property type="entry name" value="RNA-binding S4 domain"/>
    <property type="match status" value="1"/>
</dbReference>
<evidence type="ECO:0000256" key="4">
    <source>
        <dbReference type="PIRNR" id="PIRNR016821"/>
    </source>
</evidence>
<name>A0A0G3G3W9_9GAMM</name>
<dbReference type="GO" id="GO:0004812">
    <property type="term" value="F:aminoacyl-tRNA ligase activity"/>
    <property type="evidence" value="ECO:0007669"/>
    <property type="project" value="UniProtKB-KW"/>
</dbReference>
<dbReference type="AlphaFoldDB" id="A0A0G3G3W9"/>
<dbReference type="CDD" id="cd00165">
    <property type="entry name" value="S4"/>
    <property type="match status" value="1"/>
</dbReference>
<dbReference type="Pfam" id="PF01479">
    <property type="entry name" value="S4"/>
    <property type="match status" value="1"/>
</dbReference>
<accession>A0A0G3G3W9</accession>
<keyword evidence="7" id="KW-0030">Aminoacyl-tRNA synthetase</keyword>
<feature type="compositionally biased region" description="Basic and acidic residues" evidence="5">
    <location>
        <begin position="97"/>
        <end position="126"/>
    </location>
</feature>
<feature type="domain" description="RNA-binding S4" evidence="6">
    <location>
        <begin position="15"/>
        <end position="76"/>
    </location>
</feature>
<evidence type="ECO:0000256" key="2">
    <source>
        <dbReference type="ARBA" id="ARBA00022884"/>
    </source>
</evidence>
<dbReference type="SUPFAM" id="SSF55174">
    <property type="entry name" value="Alpha-L RNA-binding motif"/>
    <property type="match status" value="1"/>
</dbReference>
<dbReference type="GO" id="GO:0043023">
    <property type="term" value="F:ribosomal large subunit binding"/>
    <property type="evidence" value="ECO:0007669"/>
    <property type="project" value="InterPro"/>
</dbReference>
<evidence type="ECO:0000259" key="6">
    <source>
        <dbReference type="SMART" id="SM00363"/>
    </source>
</evidence>
<keyword evidence="8" id="KW-1185">Reference proteome</keyword>
<dbReference type="KEGG" id="tvr:TVD_11375"/>
<proteinExistence type="inferred from homology"/>
<protein>
    <recommendedName>
        <fullName evidence="4">Heat shock protein 15</fullName>
    </recommendedName>
</protein>
<dbReference type="PROSITE" id="PS50889">
    <property type="entry name" value="S4"/>
    <property type="match status" value="1"/>
</dbReference>
<feature type="compositionally biased region" description="Basic and acidic residues" evidence="5">
    <location>
        <begin position="135"/>
        <end position="146"/>
    </location>
</feature>
<dbReference type="EMBL" id="CP011367">
    <property type="protein sequence ID" value="AKJ95918.1"/>
    <property type="molecule type" value="Genomic_DNA"/>
</dbReference>
<keyword evidence="7" id="KW-0436">Ligase</keyword>
<feature type="region of interest" description="Disordered" evidence="5">
    <location>
        <begin position="81"/>
        <end position="146"/>
    </location>
</feature>
<evidence type="ECO:0000313" key="7">
    <source>
        <dbReference type="EMBL" id="AKJ95918.1"/>
    </source>
</evidence>
<reference evidence="7 8" key="1">
    <citation type="submission" date="2015-04" db="EMBL/GenBank/DDBJ databases">
        <title>Complete Sequence for the Genome of the Thioalkalivibrio versutus D301.</title>
        <authorList>
            <person name="Mu T."/>
            <person name="Zhou J."/>
            <person name="Xu X."/>
        </authorList>
    </citation>
    <scope>NUCLEOTIDE SEQUENCE [LARGE SCALE GENOMIC DNA]</scope>
    <source>
        <strain evidence="7 8">D301</strain>
    </source>
</reference>
<evidence type="ECO:0000313" key="8">
    <source>
        <dbReference type="Proteomes" id="UP000064201"/>
    </source>
</evidence>